<dbReference type="InterPro" id="IPR021335">
    <property type="entry name" value="DUF2948"/>
</dbReference>
<dbReference type="Pfam" id="PF11164">
    <property type="entry name" value="DUF2948"/>
    <property type="match status" value="1"/>
</dbReference>
<dbReference type="EMBL" id="RAQK01000001">
    <property type="protein sequence ID" value="RKE97638.1"/>
    <property type="molecule type" value="Genomic_DNA"/>
</dbReference>
<dbReference type="RefSeq" id="WP_025061027.1">
    <property type="nucleotide sequence ID" value="NZ_RAQK01000001.1"/>
</dbReference>
<dbReference type="STRING" id="1443111.Z949_321"/>
<dbReference type="OrthoDB" id="9806367at2"/>
<proteinExistence type="predicted"/>
<reference evidence="1 2" key="1">
    <citation type="submission" date="2018-09" db="EMBL/GenBank/DDBJ databases">
        <title>Genomic Encyclopedia of Archaeal and Bacterial Type Strains, Phase II (KMG-II): from individual species to whole genera.</title>
        <authorList>
            <person name="Goeker M."/>
        </authorList>
    </citation>
    <scope>NUCLEOTIDE SEQUENCE [LARGE SCALE GENOMIC DNA]</scope>
    <source>
        <strain evidence="1 2">DSM 11458</strain>
    </source>
</reference>
<dbReference type="Proteomes" id="UP000284407">
    <property type="component" value="Unassembled WGS sequence"/>
</dbReference>
<evidence type="ECO:0008006" key="3">
    <source>
        <dbReference type="Google" id="ProtNLM"/>
    </source>
</evidence>
<organism evidence="1 2">
    <name type="scientific">Sulfitobacter guttiformis</name>
    <dbReference type="NCBI Taxonomy" id="74349"/>
    <lineage>
        <taxon>Bacteria</taxon>
        <taxon>Pseudomonadati</taxon>
        <taxon>Pseudomonadota</taxon>
        <taxon>Alphaproteobacteria</taxon>
        <taxon>Rhodobacterales</taxon>
        <taxon>Roseobacteraceae</taxon>
        <taxon>Sulfitobacter</taxon>
    </lineage>
</organism>
<sequence length="156" mass="16849">MSQDAKFEDGAESPLNLGALTDDDLAVISSLVQDAVFPASEMKWDKRAGRFAILLNRMRWEDKGADRHAPERVQSLLVFNTVQAVASQGVPQGDADTVLSLLHTGFEQTDAPSGHITLTLAGDGAIRLTVEALDVALKDVTRPYTAPSKKRPSHPD</sequence>
<accession>A0A420DTY5</accession>
<comment type="caution">
    <text evidence="1">The sequence shown here is derived from an EMBL/GenBank/DDBJ whole genome shotgun (WGS) entry which is preliminary data.</text>
</comment>
<name>A0A420DTY5_9RHOB</name>
<keyword evidence="2" id="KW-1185">Reference proteome</keyword>
<dbReference type="AlphaFoldDB" id="A0A420DTY5"/>
<evidence type="ECO:0000313" key="2">
    <source>
        <dbReference type="Proteomes" id="UP000284407"/>
    </source>
</evidence>
<protein>
    <recommendedName>
        <fullName evidence="3">DUF2948 family protein</fullName>
    </recommendedName>
</protein>
<evidence type="ECO:0000313" key="1">
    <source>
        <dbReference type="EMBL" id="RKE97638.1"/>
    </source>
</evidence>
<gene>
    <name evidence="1" type="ORF">C8N30_2256</name>
</gene>